<comment type="caution">
    <text evidence="2">The sequence shown here is derived from an EMBL/GenBank/DDBJ whole genome shotgun (WGS) entry which is preliminary data.</text>
</comment>
<evidence type="ECO:0000313" key="3">
    <source>
        <dbReference type="Proteomes" id="UP000245489"/>
    </source>
</evidence>
<gene>
    <name evidence="2" type="ORF">LV89_01332</name>
</gene>
<proteinExistence type="predicted"/>
<accession>A0A316EBW8</accession>
<organism evidence="2 3">
    <name type="scientific">Arcicella aurantiaca</name>
    <dbReference type="NCBI Taxonomy" id="591202"/>
    <lineage>
        <taxon>Bacteria</taxon>
        <taxon>Pseudomonadati</taxon>
        <taxon>Bacteroidota</taxon>
        <taxon>Cytophagia</taxon>
        <taxon>Cytophagales</taxon>
        <taxon>Flectobacillaceae</taxon>
        <taxon>Arcicella</taxon>
    </lineage>
</organism>
<sequence length="157" mass="17884">MKVRLLIILIFLGIIEACQSSKKVASTSVLVNVPSQVFYLEKTPCYGTCPAFKVIIFDNDSLVYEGFKYVAKEGISSKKIPQGTVNSLIEKFRTAHFFSFKNQYTAQISDFPTTYISFTDQGKTKKIMDYYQAPQSLKKLEEYISDLVKTEVETIEK</sequence>
<dbReference type="AlphaFoldDB" id="A0A316EBW8"/>
<protein>
    <recommendedName>
        <fullName evidence="1">DUF6438 domain-containing protein</fullName>
    </recommendedName>
</protein>
<feature type="domain" description="DUF6438" evidence="1">
    <location>
        <begin position="37"/>
        <end position="147"/>
    </location>
</feature>
<reference evidence="2 3" key="1">
    <citation type="submission" date="2018-05" db="EMBL/GenBank/DDBJ databases">
        <title>Genomic Encyclopedia of Archaeal and Bacterial Type Strains, Phase II (KMG-II): from individual species to whole genera.</title>
        <authorList>
            <person name="Goeker M."/>
        </authorList>
    </citation>
    <scope>NUCLEOTIDE SEQUENCE [LARGE SCALE GENOMIC DNA]</scope>
    <source>
        <strain evidence="2 3">DSM 22214</strain>
    </source>
</reference>
<evidence type="ECO:0000313" key="2">
    <source>
        <dbReference type="EMBL" id="PWK27925.1"/>
    </source>
</evidence>
<dbReference type="RefSeq" id="WP_109742090.1">
    <property type="nucleotide sequence ID" value="NZ_QGGO01000005.1"/>
</dbReference>
<dbReference type="InterPro" id="IPR045497">
    <property type="entry name" value="DUF6438"/>
</dbReference>
<keyword evidence="3" id="KW-1185">Reference proteome</keyword>
<name>A0A316EBW8_9BACT</name>
<dbReference type="Pfam" id="PF20033">
    <property type="entry name" value="DUF6438"/>
    <property type="match status" value="1"/>
</dbReference>
<evidence type="ECO:0000259" key="1">
    <source>
        <dbReference type="Pfam" id="PF20033"/>
    </source>
</evidence>
<dbReference type="OrthoDB" id="7172369at2"/>
<dbReference type="Proteomes" id="UP000245489">
    <property type="component" value="Unassembled WGS sequence"/>
</dbReference>
<dbReference type="EMBL" id="QGGO01000005">
    <property type="protein sequence ID" value="PWK27925.1"/>
    <property type="molecule type" value="Genomic_DNA"/>
</dbReference>